<comment type="caution">
    <text evidence="1">The sequence shown here is derived from an EMBL/GenBank/DDBJ whole genome shotgun (WGS) entry which is preliminary data.</text>
</comment>
<accession>A0A645CSD3</accession>
<gene>
    <name evidence="1" type="ORF">SDC9_127059</name>
</gene>
<evidence type="ECO:0000313" key="1">
    <source>
        <dbReference type="EMBL" id="MPM80016.1"/>
    </source>
</evidence>
<name>A0A645CSD3_9ZZZZ</name>
<dbReference type="AlphaFoldDB" id="A0A645CSD3"/>
<protein>
    <submittedName>
        <fullName evidence="1">Uncharacterized protein</fullName>
    </submittedName>
</protein>
<sequence>MFVCKTPGDMPNCTVSVCNQCIRKSETIIVKFGFPVDGIPYFCEIDSEGKILYIGVIT</sequence>
<dbReference type="EMBL" id="VSSQ01029760">
    <property type="protein sequence ID" value="MPM80016.1"/>
    <property type="molecule type" value="Genomic_DNA"/>
</dbReference>
<reference evidence="1" key="1">
    <citation type="submission" date="2019-08" db="EMBL/GenBank/DDBJ databases">
        <authorList>
            <person name="Kucharzyk K."/>
            <person name="Murdoch R.W."/>
            <person name="Higgins S."/>
            <person name="Loffler F."/>
        </authorList>
    </citation>
    <scope>NUCLEOTIDE SEQUENCE</scope>
</reference>
<organism evidence="1">
    <name type="scientific">bioreactor metagenome</name>
    <dbReference type="NCBI Taxonomy" id="1076179"/>
    <lineage>
        <taxon>unclassified sequences</taxon>
        <taxon>metagenomes</taxon>
        <taxon>ecological metagenomes</taxon>
    </lineage>
</organism>
<proteinExistence type="predicted"/>